<evidence type="ECO:0000256" key="10">
    <source>
        <dbReference type="PROSITE-ProRule" id="PRU00042"/>
    </source>
</evidence>
<dbReference type="FunFam" id="3.30.160.60:FF:000912">
    <property type="entry name" value="Zinc finger protein 660"/>
    <property type="match status" value="1"/>
</dbReference>
<comment type="subcellular location">
    <subcellularLocation>
        <location evidence="1">Nucleus</location>
    </subcellularLocation>
</comment>
<evidence type="ECO:0000256" key="1">
    <source>
        <dbReference type="ARBA" id="ARBA00004123"/>
    </source>
</evidence>
<dbReference type="GO" id="GO:0045596">
    <property type="term" value="P:negative regulation of cell differentiation"/>
    <property type="evidence" value="ECO:0007669"/>
    <property type="project" value="UniProtKB-ARBA"/>
</dbReference>
<evidence type="ECO:0000256" key="3">
    <source>
        <dbReference type="ARBA" id="ARBA00022737"/>
    </source>
</evidence>
<dbReference type="PANTHER" id="PTHR14003">
    <property type="entry name" value="TRANSCRIPTIONAL REPRESSOR PROTEIN YY"/>
    <property type="match status" value="1"/>
</dbReference>
<evidence type="ECO:0000256" key="6">
    <source>
        <dbReference type="ARBA" id="ARBA00023015"/>
    </source>
</evidence>
<dbReference type="GO" id="GO:0000785">
    <property type="term" value="C:chromatin"/>
    <property type="evidence" value="ECO:0007669"/>
    <property type="project" value="TreeGrafter"/>
</dbReference>
<dbReference type="FunFam" id="3.30.160.60:FF:000322">
    <property type="entry name" value="GDNF-inducible zinc finger protein 1"/>
    <property type="match status" value="1"/>
</dbReference>
<sequence length="252" mass="28957">MHKSKTHRWDQQPLVKEEPTPERFCAECDVQFDTTHAWQRHILTSVNHTLGGDGSQCKICHQRLSGESMSAHMREHEKSLRQTTLVARKLVKLACEQCDAYFVGRSNLRAHVRRVHLGLKYNRNVVCELCGKKCTSNASLKYHQRTHTGERPFPCSACDKRFPDSNQLRIHARTHTGERPYVCNACGKRFSQKPALNRHYRVHTGVKPYECQFCSKSFNQSNSMKLHVKTVHLKLPANRKKGQNAAKNEGVN</sequence>
<dbReference type="GO" id="GO:0008270">
    <property type="term" value="F:zinc ion binding"/>
    <property type="evidence" value="ECO:0007669"/>
    <property type="project" value="UniProtKB-KW"/>
</dbReference>
<keyword evidence="8" id="KW-0804">Transcription</keyword>
<keyword evidence="9" id="KW-0539">Nucleus</keyword>
<evidence type="ECO:0000256" key="8">
    <source>
        <dbReference type="ARBA" id="ARBA00023163"/>
    </source>
</evidence>
<feature type="domain" description="C2H2-type" evidence="11">
    <location>
        <begin position="93"/>
        <end position="121"/>
    </location>
</feature>
<comment type="caution">
    <text evidence="12">The sequence shown here is derived from an EMBL/GenBank/DDBJ whole genome shotgun (WGS) entry which is preliminary data.</text>
</comment>
<keyword evidence="7" id="KW-0238">DNA-binding</keyword>
<dbReference type="Pfam" id="PF00096">
    <property type="entry name" value="zf-C2H2"/>
    <property type="match status" value="5"/>
</dbReference>
<reference evidence="12" key="1">
    <citation type="journal article" date="2016" name="Insect Biochem. Mol. Biol.">
        <title>Multifaceted biological insights from a draft genome sequence of the tobacco hornworm moth, Manduca sexta.</title>
        <authorList>
            <person name="Kanost M.R."/>
            <person name="Arrese E.L."/>
            <person name="Cao X."/>
            <person name="Chen Y.R."/>
            <person name="Chellapilla S."/>
            <person name="Goldsmith M.R."/>
            <person name="Grosse-Wilde E."/>
            <person name="Heckel D.G."/>
            <person name="Herndon N."/>
            <person name="Jiang H."/>
            <person name="Papanicolaou A."/>
            <person name="Qu J."/>
            <person name="Soulages J.L."/>
            <person name="Vogel H."/>
            <person name="Walters J."/>
            <person name="Waterhouse R.M."/>
            <person name="Ahn S.J."/>
            <person name="Almeida F.C."/>
            <person name="An C."/>
            <person name="Aqrawi P."/>
            <person name="Bretschneider A."/>
            <person name="Bryant W.B."/>
            <person name="Bucks S."/>
            <person name="Chao H."/>
            <person name="Chevignon G."/>
            <person name="Christen J.M."/>
            <person name="Clarke D.F."/>
            <person name="Dittmer N.T."/>
            <person name="Ferguson L.C.F."/>
            <person name="Garavelou S."/>
            <person name="Gordon K.H.J."/>
            <person name="Gunaratna R.T."/>
            <person name="Han Y."/>
            <person name="Hauser F."/>
            <person name="He Y."/>
            <person name="Heidel-Fischer H."/>
            <person name="Hirsh A."/>
            <person name="Hu Y."/>
            <person name="Jiang H."/>
            <person name="Kalra D."/>
            <person name="Klinner C."/>
            <person name="Konig C."/>
            <person name="Kovar C."/>
            <person name="Kroll A.R."/>
            <person name="Kuwar S.S."/>
            <person name="Lee S.L."/>
            <person name="Lehman R."/>
            <person name="Li K."/>
            <person name="Li Z."/>
            <person name="Liang H."/>
            <person name="Lovelace S."/>
            <person name="Lu Z."/>
            <person name="Mansfield J.H."/>
            <person name="McCulloch K.J."/>
            <person name="Mathew T."/>
            <person name="Morton B."/>
            <person name="Muzny D.M."/>
            <person name="Neunemann D."/>
            <person name="Ongeri F."/>
            <person name="Pauchet Y."/>
            <person name="Pu L.L."/>
            <person name="Pyrousis I."/>
            <person name="Rao X.J."/>
            <person name="Redding A."/>
            <person name="Roesel C."/>
            <person name="Sanchez-Gracia A."/>
            <person name="Schaack S."/>
            <person name="Shukla A."/>
            <person name="Tetreau G."/>
            <person name="Wang Y."/>
            <person name="Xiong G.H."/>
            <person name="Traut W."/>
            <person name="Walsh T.K."/>
            <person name="Worley K.C."/>
            <person name="Wu D."/>
            <person name="Wu W."/>
            <person name="Wu Y.Q."/>
            <person name="Zhang X."/>
            <person name="Zou Z."/>
            <person name="Zucker H."/>
            <person name="Briscoe A.D."/>
            <person name="Burmester T."/>
            <person name="Clem R.J."/>
            <person name="Feyereisen R."/>
            <person name="Grimmelikhuijzen C.J.P."/>
            <person name="Hamodrakas S.J."/>
            <person name="Hansson B.S."/>
            <person name="Huguet E."/>
            <person name="Jermiin L.S."/>
            <person name="Lan Q."/>
            <person name="Lehman H.K."/>
            <person name="Lorenzen M."/>
            <person name="Merzendorfer H."/>
            <person name="Michalopoulos I."/>
            <person name="Morton D.B."/>
            <person name="Muthukrishnan S."/>
            <person name="Oakeshott J.G."/>
            <person name="Palmer W."/>
            <person name="Park Y."/>
            <person name="Passarelli A.L."/>
            <person name="Rozas J."/>
            <person name="Schwartz L.M."/>
            <person name="Smith W."/>
            <person name="Southgate A."/>
            <person name="Vilcinskas A."/>
            <person name="Vogt R."/>
            <person name="Wang P."/>
            <person name="Werren J."/>
            <person name="Yu X.Q."/>
            <person name="Zhou J.J."/>
            <person name="Brown S.J."/>
            <person name="Scherer S.E."/>
            <person name="Richards S."/>
            <person name="Blissard G.W."/>
        </authorList>
    </citation>
    <scope>NUCLEOTIDE SEQUENCE</scope>
</reference>
<evidence type="ECO:0000313" key="13">
    <source>
        <dbReference type="Proteomes" id="UP000791440"/>
    </source>
</evidence>
<dbReference type="InterPro" id="IPR013087">
    <property type="entry name" value="Znf_C2H2_type"/>
</dbReference>
<dbReference type="FunFam" id="3.30.160.60:FF:000624">
    <property type="entry name" value="zinc finger protein 697"/>
    <property type="match status" value="1"/>
</dbReference>
<dbReference type="FunFam" id="3.30.160.60:FF:001498">
    <property type="entry name" value="Zinc finger protein 404"/>
    <property type="match status" value="1"/>
</dbReference>
<evidence type="ECO:0000256" key="5">
    <source>
        <dbReference type="ARBA" id="ARBA00022833"/>
    </source>
</evidence>
<dbReference type="GO" id="GO:0031519">
    <property type="term" value="C:PcG protein complex"/>
    <property type="evidence" value="ECO:0007669"/>
    <property type="project" value="TreeGrafter"/>
</dbReference>
<protein>
    <recommendedName>
        <fullName evidence="11">C2H2-type domain-containing protein</fullName>
    </recommendedName>
</protein>
<name>A0A921ZPA9_MANSE</name>
<evidence type="ECO:0000256" key="9">
    <source>
        <dbReference type="ARBA" id="ARBA00023242"/>
    </source>
</evidence>
<keyword evidence="5" id="KW-0862">Zinc</keyword>
<dbReference type="GO" id="GO:0000978">
    <property type="term" value="F:RNA polymerase II cis-regulatory region sequence-specific DNA binding"/>
    <property type="evidence" value="ECO:0007669"/>
    <property type="project" value="TreeGrafter"/>
</dbReference>
<dbReference type="EMBL" id="JH668728">
    <property type="protein sequence ID" value="KAG6461215.1"/>
    <property type="molecule type" value="Genomic_DNA"/>
</dbReference>
<dbReference type="SMART" id="SM00355">
    <property type="entry name" value="ZnF_C2H2"/>
    <property type="match status" value="7"/>
</dbReference>
<feature type="domain" description="C2H2-type" evidence="11">
    <location>
        <begin position="153"/>
        <end position="180"/>
    </location>
</feature>
<feature type="domain" description="C2H2-type" evidence="11">
    <location>
        <begin position="125"/>
        <end position="152"/>
    </location>
</feature>
<evidence type="ECO:0000259" key="11">
    <source>
        <dbReference type="PROSITE" id="PS50157"/>
    </source>
</evidence>
<organism evidence="12 13">
    <name type="scientific">Manduca sexta</name>
    <name type="common">Tobacco hawkmoth</name>
    <name type="synonym">Tobacco hornworm</name>
    <dbReference type="NCBI Taxonomy" id="7130"/>
    <lineage>
        <taxon>Eukaryota</taxon>
        <taxon>Metazoa</taxon>
        <taxon>Ecdysozoa</taxon>
        <taxon>Arthropoda</taxon>
        <taxon>Hexapoda</taxon>
        <taxon>Insecta</taxon>
        <taxon>Pterygota</taxon>
        <taxon>Neoptera</taxon>
        <taxon>Endopterygota</taxon>
        <taxon>Lepidoptera</taxon>
        <taxon>Glossata</taxon>
        <taxon>Ditrysia</taxon>
        <taxon>Bombycoidea</taxon>
        <taxon>Sphingidae</taxon>
        <taxon>Sphinginae</taxon>
        <taxon>Sphingini</taxon>
        <taxon>Manduca</taxon>
    </lineage>
</organism>
<proteinExistence type="predicted"/>
<dbReference type="GO" id="GO:0000981">
    <property type="term" value="F:DNA-binding transcription factor activity, RNA polymerase II-specific"/>
    <property type="evidence" value="ECO:0007669"/>
    <property type="project" value="TreeGrafter"/>
</dbReference>
<dbReference type="PROSITE" id="PS00028">
    <property type="entry name" value="ZINC_FINGER_C2H2_1"/>
    <property type="match status" value="5"/>
</dbReference>
<evidence type="ECO:0000313" key="12">
    <source>
        <dbReference type="EMBL" id="KAG6461215.1"/>
    </source>
</evidence>
<dbReference type="AlphaFoldDB" id="A0A921ZPA9"/>
<reference evidence="12" key="2">
    <citation type="submission" date="2020-12" db="EMBL/GenBank/DDBJ databases">
        <authorList>
            <person name="Kanost M."/>
        </authorList>
    </citation>
    <scope>NUCLEOTIDE SEQUENCE</scope>
</reference>
<dbReference type="PROSITE" id="PS50157">
    <property type="entry name" value="ZINC_FINGER_C2H2_2"/>
    <property type="match status" value="5"/>
</dbReference>
<dbReference type="GO" id="GO:0000122">
    <property type="term" value="P:negative regulation of transcription by RNA polymerase II"/>
    <property type="evidence" value="ECO:0007669"/>
    <property type="project" value="UniProtKB-ARBA"/>
</dbReference>
<feature type="domain" description="C2H2-type" evidence="11">
    <location>
        <begin position="181"/>
        <end position="208"/>
    </location>
</feature>
<evidence type="ECO:0000256" key="2">
    <source>
        <dbReference type="ARBA" id="ARBA00022723"/>
    </source>
</evidence>
<accession>A0A921ZPA9</accession>
<dbReference type="PANTHER" id="PTHR14003:SF19">
    <property type="entry name" value="YY2 TRANSCRIPTION FACTOR"/>
    <property type="match status" value="1"/>
</dbReference>
<keyword evidence="2" id="KW-0479">Metal-binding</keyword>
<evidence type="ECO:0000256" key="7">
    <source>
        <dbReference type="ARBA" id="ARBA00023125"/>
    </source>
</evidence>
<keyword evidence="6" id="KW-0805">Transcription regulation</keyword>
<keyword evidence="3" id="KW-0677">Repeat</keyword>
<gene>
    <name evidence="12" type="ORF">O3G_MSEX012488</name>
</gene>
<evidence type="ECO:0000256" key="4">
    <source>
        <dbReference type="ARBA" id="ARBA00022771"/>
    </source>
</evidence>
<keyword evidence="4 10" id="KW-0863">Zinc-finger</keyword>
<dbReference type="GO" id="GO:0005667">
    <property type="term" value="C:transcription regulator complex"/>
    <property type="evidence" value="ECO:0007669"/>
    <property type="project" value="TreeGrafter"/>
</dbReference>
<dbReference type="Proteomes" id="UP000791440">
    <property type="component" value="Unassembled WGS sequence"/>
</dbReference>
<keyword evidence="13" id="KW-1185">Reference proteome</keyword>
<feature type="domain" description="C2H2-type" evidence="11">
    <location>
        <begin position="209"/>
        <end position="232"/>
    </location>
</feature>